<feature type="region of interest" description="Disordered" evidence="1">
    <location>
        <begin position="1"/>
        <end position="63"/>
    </location>
</feature>
<name>A0A814FMN8_9BILA</name>
<evidence type="ECO:0000313" key="2">
    <source>
        <dbReference type="EMBL" id="CAF0985673.1"/>
    </source>
</evidence>
<protein>
    <submittedName>
        <fullName evidence="2">Uncharacterized protein</fullName>
    </submittedName>
</protein>
<dbReference type="AlphaFoldDB" id="A0A814FMN8"/>
<evidence type="ECO:0000313" key="3">
    <source>
        <dbReference type="EMBL" id="CAF1557128.1"/>
    </source>
</evidence>
<keyword evidence="5" id="KW-1185">Reference proteome</keyword>
<comment type="caution">
    <text evidence="2">The sequence shown here is derived from an EMBL/GenBank/DDBJ whole genome shotgun (WGS) entry which is preliminary data.</text>
</comment>
<dbReference type="Proteomes" id="UP000663870">
    <property type="component" value="Unassembled WGS sequence"/>
</dbReference>
<organism evidence="2 4">
    <name type="scientific">Rotaria sordida</name>
    <dbReference type="NCBI Taxonomy" id="392033"/>
    <lineage>
        <taxon>Eukaryota</taxon>
        <taxon>Metazoa</taxon>
        <taxon>Spiralia</taxon>
        <taxon>Gnathifera</taxon>
        <taxon>Rotifera</taxon>
        <taxon>Eurotatoria</taxon>
        <taxon>Bdelloidea</taxon>
        <taxon>Philodinida</taxon>
        <taxon>Philodinidae</taxon>
        <taxon>Rotaria</taxon>
    </lineage>
</organism>
<dbReference type="Proteomes" id="UP000663854">
    <property type="component" value="Unassembled WGS sequence"/>
</dbReference>
<dbReference type="EMBL" id="CAJNOL010003306">
    <property type="protein sequence ID" value="CAF1557128.1"/>
    <property type="molecule type" value="Genomic_DNA"/>
</dbReference>
<evidence type="ECO:0000313" key="5">
    <source>
        <dbReference type="Proteomes" id="UP000663870"/>
    </source>
</evidence>
<proteinExistence type="predicted"/>
<evidence type="ECO:0000313" key="4">
    <source>
        <dbReference type="Proteomes" id="UP000663854"/>
    </source>
</evidence>
<sequence length="106" mass="12611">MESFFRRMSSIVRRNSNKSTDADEHDEDDNQQQERFRQIRERRLSAPDIHRRTMPVDRIPMESDQKATLFEQINSPTLTAQSSSNILTRKNYRSIVEYSKTKNFLS</sequence>
<evidence type="ECO:0000256" key="1">
    <source>
        <dbReference type="SAM" id="MobiDB-lite"/>
    </source>
</evidence>
<accession>A0A814FMN8</accession>
<dbReference type="EMBL" id="CAJNOH010000288">
    <property type="protein sequence ID" value="CAF0985673.1"/>
    <property type="molecule type" value="Genomic_DNA"/>
</dbReference>
<gene>
    <name evidence="3" type="ORF">JXQ802_LOCUS44067</name>
    <name evidence="2" type="ORF">PYM288_LOCUS13850</name>
</gene>
<feature type="compositionally biased region" description="Basic and acidic residues" evidence="1">
    <location>
        <begin position="32"/>
        <end position="63"/>
    </location>
</feature>
<reference evidence="2" key="1">
    <citation type="submission" date="2021-02" db="EMBL/GenBank/DDBJ databases">
        <authorList>
            <person name="Nowell W R."/>
        </authorList>
    </citation>
    <scope>NUCLEOTIDE SEQUENCE</scope>
</reference>